<dbReference type="SMART" id="SM00238">
    <property type="entry name" value="BIR"/>
    <property type="match status" value="1"/>
</dbReference>
<dbReference type="PANTHER" id="PTHR10044:SF139">
    <property type="entry name" value="DEATH-ASSOCIATED INHIBITOR OF APOPTOSIS 2"/>
    <property type="match status" value="1"/>
</dbReference>
<organism evidence="1 2">
    <name type="scientific">Romanomermis culicivorax</name>
    <name type="common">Nematode worm</name>
    <dbReference type="NCBI Taxonomy" id="13658"/>
    <lineage>
        <taxon>Eukaryota</taxon>
        <taxon>Metazoa</taxon>
        <taxon>Ecdysozoa</taxon>
        <taxon>Nematoda</taxon>
        <taxon>Enoplea</taxon>
        <taxon>Dorylaimia</taxon>
        <taxon>Mermithida</taxon>
        <taxon>Mermithoidea</taxon>
        <taxon>Mermithidae</taxon>
        <taxon>Romanomermis</taxon>
    </lineage>
</organism>
<dbReference type="SUPFAM" id="SSF57924">
    <property type="entry name" value="Inhibitor of apoptosis (IAP) repeat"/>
    <property type="match status" value="1"/>
</dbReference>
<dbReference type="InterPro" id="IPR001370">
    <property type="entry name" value="BIR_rpt"/>
</dbReference>
<dbReference type="PROSITE" id="PS50143">
    <property type="entry name" value="BIR_REPEAT_2"/>
    <property type="match status" value="1"/>
</dbReference>
<evidence type="ECO:0000313" key="2">
    <source>
        <dbReference type="WBParaSite" id="nRc.2.0.1.t35566-RA"/>
    </source>
</evidence>
<protein>
    <submittedName>
        <fullName evidence="2">Uncharacterized protein</fullName>
    </submittedName>
</protein>
<reference evidence="2" key="1">
    <citation type="submission" date="2022-11" db="UniProtKB">
        <authorList>
            <consortium name="WormBaseParasite"/>
        </authorList>
    </citation>
    <scope>IDENTIFICATION</scope>
</reference>
<sequence length="119" mass="13545">MTGSRSSIASDPDPENLFYQIWIREIALIGSTFNKTADIRGEDMTIENERLKTFQNRWSNPAILPQDLARYGFFYTGTADAVQCAFCNGRLQRQKSEQCSKCKLKLTNLTLKSLNTMPN</sequence>
<dbReference type="GO" id="GO:0005634">
    <property type="term" value="C:nucleus"/>
    <property type="evidence" value="ECO:0007669"/>
    <property type="project" value="TreeGrafter"/>
</dbReference>
<dbReference type="Gene3D" id="1.10.1170.10">
    <property type="entry name" value="Inhibitor Of Apoptosis Protein (2mihbC-IAP-1), Chain A"/>
    <property type="match status" value="1"/>
</dbReference>
<evidence type="ECO:0000313" key="1">
    <source>
        <dbReference type="Proteomes" id="UP000887565"/>
    </source>
</evidence>
<accession>A0A915KBU2</accession>
<dbReference type="Pfam" id="PF00653">
    <property type="entry name" value="BIR"/>
    <property type="match status" value="1"/>
</dbReference>
<name>A0A915KBU2_ROMCU</name>
<keyword evidence="1" id="KW-1185">Reference proteome</keyword>
<dbReference type="Proteomes" id="UP000887565">
    <property type="component" value="Unplaced"/>
</dbReference>
<dbReference type="WBParaSite" id="nRc.2.0.1.t35566-RA">
    <property type="protein sequence ID" value="nRc.2.0.1.t35566-RA"/>
    <property type="gene ID" value="nRc.2.0.1.g35566"/>
</dbReference>
<dbReference type="GO" id="GO:0043027">
    <property type="term" value="F:cysteine-type endopeptidase inhibitor activity involved in apoptotic process"/>
    <property type="evidence" value="ECO:0007669"/>
    <property type="project" value="TreeGrafter"/>
</dbReference>
<dbReference type="PANTHER" id="PTHR10044">
    <property type="entry name" value="INHIBITOR OF APOPTOSIS"/>
    <property type="match status" value="1"/>
</dbReference>
<dbReference type="AlphaFoldDB" id="A0A915KBU2"/>
<dbReference type="GO" id="GO:0005737">
    <property type="term" value="C:cytoplasm"/>
    <property type="evidence" value="ECO:0007669"/>
    <property type="project" value="TreeGrafter"/>
</dbReference>
<dbReference type="GO" id="GO:0043066">
    <property type="term" value="P:negative regulation of apoptotic process"/>
    <property type="evidence" value="ECO:0007669"/>
    <property type="project" value="TreeGrafter"/>
</dbReference>
<proteinExistence type="predicted"/>
<dbReference type="InterPro" id="IPR050784">
    <property type="entry name" value="IAP"/>
</dbReference>
<dbReference type="GO" id="GO:0051726">
    <property type="term" value="P:regulation of cell cycle"/>
    <property type="evidence" value="ECO:0007669"/>
    <property type="project" value="TreeGrafter"/>
</dbReference>